<feature type="compositionally biased region" description="Basic and acidic residues" evidence="1">
    <location>
        <begin position="1"/>
        <end position="15"/>
    </location>
</feature>
<sequence>MESEKTSKSAKEEKSQVPLNASLPLSGTNEHPLAPLRGESVAEGKNSTHAHTPERLAGCVKLYFSSAPALLPFTSGYEAAPLGPCFCPSYWTLPHRWRLEHTLIPTCALLDAAIWTPPPQDRDSVSSPSESSNLELSFPAQSNQRAAVFFFRACWTFFFMLLDVHPSPSWMILLGRDHVLLIQACMDACCCCLSQQSHHAGRSLFQAPLPPKPAGCSCAQGLPLF</sequence>
<reference evidence="3" key="1">
    <citation type="journal article" date="2015" name="Proc. Natl. Acad. Sci. U.S.A.">
        <title>Genome sequencing of adzuki bean (Vigna angularis) provides insight into high starch and low fat accumulation and domestication.</title>
        <authorList>
            <person name="Yang K."/>
            <person name="Tian Z."/>
            <person name="Chen C."/>
            <person name="Luo L."/>
            <person name="Zhao B."/>
            <person name="Wang Z."/>
            <person name="Yu L."/>
            <person name="Li Y."/>
            <person name="Sun Y."/>
            <person name="Li W."/>
            <person name="Chen Y."/>
            <person name="Li Y."/>
            <person name="Zhang Y."/>
            <person name="Ai D."/>
            <person name="Zhao J."/>
            <person name="Shang C."/>
            <person name="Ma Y."/>
            <person name="Wu B."/>
            <person name="Wang M."/>
            <person name="Gao L."/>
            <person name="Sun D."/>
            <person name="Zhang P."/>
            <person name="Guo F."/>
            <person name="Wang W."/>
            <person name="Li Y."/>
            <person name="Wang J."/>
            <person name="Varshney R.K."/>
            <person name="Wang J."/>
            <person name="Ling H.Q."/>
            <person name="Wan P."/>
        </authorList>
    </citation>
    <scope>NUCLEOTIDE SEQUENCE</scope>
    <source>
        <strain evidence="3">cv. Jingnong 6</strain>
    </source>
</reference>
<dbReference type="Proteomes" id="UP000053144">
    <property type="component" value="Unassembled WGS sequence"/>
</dbReference>
<protein>
    <submittedName>
        <fullName evidence="2">Uncharacterized protein</fullName>
    </submittedName>
</protein>
<proteinExistence type="predicted"/>
<feature type="compositionally biased region" description="Polar residues" evidence="1">
    <location>
        <begin position="17"/>
        <end position="29"/>
    </location>
</feature>
<dbReference type="Gramene" id="KOM25282">
    <property type="protein sequence ID" value="KOM25282"/>
    <property type="gene ID" value="LR48_Vigan86s000100"/>
</dbReference>
<dbReference type="AlphaFoldDB" id="A0A0L9T3X5"/>
<evidence type="ECO:0000313" key="2">
    <source>
        <dbReference type="EMBL" id="KOM25282.1"/>
    </source>
</evidence>
<name>A0A0L9T3X5_PHAAN</name>
<accession>A0A0L9T3X5</accession>
<dbReference type="EMBL" id="KQ258262">
    <property type="protein sequence ID" value="KOM25282.1"/>
    <property type="molecule type" value="Genomic_DNA"/>
</dbReference>
<evidence type="ECO:0000313" key="3">
    <source>
        <dbReference type="Proteomes" id="UP000053144"/>
    </source>
</evidence>
<feature type="region of interest" description="Disordered" evidence="1">
    <location>
        <begin position="1"/>
        <end position="35"/>
    </location>
</feature>
<organism evidence="2 3">
    <name type="scientific">Phaseolus angularis</name>
    <name type="common">Azuki bean</name>
    <name type="synonym">Vigna angularis</name>
    <dbReference type="NCBI Taxonomy" id="3914"/>
    <lineage>
        <taxon>Eukaryota</taxon>
        <taxon>Viridiplantae</taxon>
        <taxon>Streptophyta</taxon>
        <taxon>Embryophyta</taxon>
        <taxon>Tracheophyta</taxon>
        <taxon>Spermatophyta</taxon>
        <taxon>Magnoliopsida</taxon>
        <taxon>eudicotyledons</taxon>
        <taxon>Gunneridae</taxon>
        <taxon>Pentapetalae</taxon>
        <taxon>rosids</taxon>
        <taxon>fabids</taxon>
        <taxon>Fabales</taxon>
        <taxon>Fabaceae</taxon>
        <taxon>Papilionoideae</taxon>
        <taxon>50 kb inversion clade</taxon>
        <taxon>NPAAA clade</taxon>
        <taxon>indigoferoid/millettioid clade</taxon>
        <taxon>Phaseoleae</taxon>
        <taxon>Vigna</taxon>
    </lineage>
</organism>
<evidence type="ECO:0000256" key="1">
    <source>
        <dbReference type="SAM" id="MobiDB-lite"/>
    </source>
</evidence>
<gene>
    <name evidence="2" type="ORF">LR48_Vigan86s000100</name>
</gene>